<evidence type="ECO:0000313" key="6">
    <source>
        <dbReference type="Proteomes" id="UP000730618"/>
    </source>
</evidence>
<evidence type="ECO:0000259" key="4">
    <source>
        <dbReference type="Pfam" id="PF05426"/>
    </source>
</evidence>
<evidence type="ECO:0000313" key="5">
    <source>
        <dbReference type="EMBL" id="CAG7643017.1"/>
    </source>
</evidence>
<dbReference type="Proteomes" id="UP000730618">
    <property type="component" value="Unassembled WGS sequence"/>
</dbReference>
<feature type="region of interest" description="Disordered" evidence="2">
    <location>
        <begin position="420"/>
        <end position="442"/>
    </location>
</feature>
<accession>A0ABM8VHV5</accession>
<dbReference type="InterPro" id="IPR008397">
    <property type="entry name" value="Alginate_lyase_dom"/>
</dbReference>
<keyword evidence="3" id="KW-0732">Signal</keyword>
<feature type="region of interest" description="Disordered" evidence="2">
    <location>
        <begin position="30"/>
        <end position="57"/>
    </location>
</feature>
<evidence type="ECO:0000256" key="2">
    <source>
        <dbReference type="SAM" id="MobiDB-lite"/>
    </source>
</evidence>
<dbReference type="Pfam" id="PF05426">
    <property type="entry name" value="Alginate_lyase"/>
    <property type="match status" value="1"/>
</dbReference>
<evidence type="ECO:0000256" key="1">
    <source>
        <dbReference type="SAM" id="Coils"/>
    </source>
</evidence>
<gene>
    <name evidence="5" type="ORF">PAECIP111802_02938</name>
</gene>
<name>A0ABM8VHV5_9BACL</name>
<feature type="chain" id="PRO_5046293606" description="Alginate lyase domain-containing protein" evidence="3">
    <location>
        <begin position="18"/>
        <end position="442"/>
    </location>
</feature>
<dbReference type="RefSeq" id="WP_218099260.1">
    <property type="nucleotide sequence ID" value="NZ_CAJVCE010000007.1"/>
</dbReference>
<keyword evidence="6" id="KW-1185">Reference proteome</keyword>
<sequence length="442" mass="48073">MNLQGKAYFIVQSALLAALLSGCSGGVKQTGTPAAAPSASEASKPEPSGQPSAKSSAAPATYIMNGAVLSDIRAKIAAGNAAEYKAALDQLKREADAALKTPPFTVTAKTSVPLSGDKHDYMSMAPYWWPDPAKADGKPYIQKDGQTNPERDTEKYDAVRFGKMAGTVETLALAYYLTGHEPYAVQAGKLLRTWFLDSATKMNPNMNFGQSVPGRADGRKEGVLDSRHFLATSDAASLLEGSTGWSKQDQDGYRSWLSQYVRWLKENPLALQEKKATNNHSTWYDAILTGLMLHSGDREGAAAYLKESVPGRIAAQIDKDGGQPEEMKRTRSFHYPVFNLEAFSMLALYGQKTGFDLWKYETADGKSIKKAFDFLVPYFNGKPWPHAQIKAENEADFAAYLREAAIIYSDRSMAEAADKTLGSAKSSSRVNLIAPQPPKVSP</sequence>
<comment type="caution">
    <text evidence="5">The sequence shown here is derived from an EMBL/GenBank/DDBJ whole genome shotgun (WGS) entry which is preliminary data.</text>
</comment>
<proteinExistence type="predicted"/>
<dbReference type="EMBL" id="CAJVCE010000007">
    <property type="protein sequence ID" value="CAG7643017.1"/>
    <property type="molecule type" value="Genomic_DNA"/>
</dbReference>
<organism evidence="5 6">
    <name type="scientific">Paenibacillus allorhizosphaerae</name>
    <dbReference type="NCBI Taxonomy" id="2849866"/>
    <lineage>
        <taxon>Bacteria</taxon>
        <taxon>Bacillati</taxon>
        <taxon>Bacillota</taxon>
        <taxon>Bacilli</taxon>
        <taxon>Bacillales</taxon>
        <taxon>Paenibacillaceae</taxon>
        <taxon>Paenibacillus</taxon>
    </lineage>
</organism>
<feature type="compositionally biased region" description="Low complexity" evidence="2">
    <location>
        <begin position="33"/>
        <end position="47"/>
    </location>
</feature>
<dbReference type="PROSITE" id="PS51257">
    <property type="entry name" value="PROKAR_LIPOPROTEIN"/>
    <property type="match status" value="1"/>
</dbReference>
<protein>
    <recommendedName>
        <fullName evidence="4">Alginate lyase domain-containing protein</fullName>
    </recommendedName>
</protein>
<evidence type="ECO:0000256" key="3">
    <source>
        <dbReference type="SAM" id="SignalP"/>
    </source>
</evidence>
<reference evidence="5 6" key="1">
    <citation type="submission" date="2021-06" db="EMBL/GenBank/DDBJ databases">
        <authorList>
            <person name="Criscuolo A."/>
        </authorList>
    </citation>
    <scope>NUCLEOTIDE SEQUENCE [LARGE SCALE GENOMIC DNA]</scope>
    <source>
        <strain evidence="6">CIP 111802</strain>
    </source>
</reference>
<feature type="signal peptide" evidence="3">
    <location>
        <begin position="1"/>
        <end position="17"/>
    </location>
</feature>
<keyword evidence="1" id="KW-0175">Coiled coil</keyword>
<feature type="coiled-coil region" evidence="1">
    <location>
        <begin position="74"/>
        <end position="101"/>
    </location>
</feature>
<feature type="domain" description="Alginate lyase" evidence="4">
    <location>
        <begin position="105"/>
        <end position="380"/>
    </location>
</feature>